<feature type="region of interest" description="Disordered" evidence="1">
    <location>
        <begin position="224"/>
        <end position="264"/>
    </location>
</feature>
<reference evidence="2" key="1">
    <citation type="submission" date="2015-07" db="EMBL/GenBank/DDBJ databases">
        <title>Adaptation to a free-living lifestyle via gene acquisitions in the diplomonad Trepomonas sp. PC1.</title>
        <authorList>
            <person name="Xu F."/>
            <person name="Jerlstrom-Hultqvist J."/>
            <person name="Kolisko M."/>
            <person name="Simpson A.G.B."/>
            <person name="Roger A.J."/>
            <person name="Svard S.G."/>
            <person name="Andersson J.O."/>
        </authorList>
    </citation>
    <scope>NUCLEOTIDE SEQUENCE</scope>
    <source>
        <strain evidence="2">PC1</strain>
    </source>
</reference>
<protein>
    <submittedName>
        <fullName evidence="2">Uncharacterized protein</fullName>
    </submittedName>
</protein>
<feature type="compositionally biased region" description="Polar residues" evidence="1">
    <location>
        <begin position="88"/>
        <end position="134"/>
    </location>
</feature>
<feature type="compositionally biased region" description="Basic and acidic residues" evidence="1">
    <location>
        <begin position="135"/>
        <end position="151"/>
    </location>
</feature>
<feature type="compositionally biased region" description="Basic and acidic residues" evidence="1">
    <location>
        <begin position="61"/>
        <end position="73"/>
    </location>
</feature>
<feature type="region of interest" description="Disordered" evidence="1">
    <location>
        <begin position="320"/>
        <end position="345"/>
    </location>
</feature>
<organism evidence="2">
    <name type="scientific">Trepomonas sp. PC1</name>
    <dbReference type="NCBI Taxonomy" id="1076344"/>
    <lineage>
        <taxon>Eukaryota</taxon>
        <taxon>Metamonada</taxon>
        <taxon>Diplomonadida</taxon>
        <taxon>Hexamitidae</taxon>
        <taxon>Hexamitinae</taxon>
        <taxon>Trepomonas</taxon>
    </lineage>
</organism>
<evidence type="ECO:0000256" key="1">
    <source>
        <dbReference type="SAM" id="MobiDB-lite"/>
    </source>
</evidence>
<evidence type="ECO:0000313" key="2">
    <source>
        <dbReference type="EMBL" id="JAP89260.1"/>
    </source>
</evidence>
<dbReference type="EMBL" id="GDID01007346">
    <property type="protein sequence ID" value="JAP89260.1"/>
    <property type="molecule type" value="Transcribed_RNA"/>
</dbReference>
<gene>
    <name evidence="2" type="ORF">TPC1_31245</name>
</gene>
<proteinExistence type="predicted"/>
<feature type="region of interest" description="Disordered" evidence="1">
    <location>
        <begin position="61"/>
        <end position="165"/>
    </location>
</feature>
<feature type="compositionally biased region" description="Basic and acidic residues" evidence="1">
    <location>
        <begin position="240"/>
        <end position="250"/>
    </location>
</feature>
<accession>A0A146JX64</accession>
<feature type="non-terminal residue" evidence="2">
    <location>
        <position position="1"/>
    </location>
</feature>
<feature type="non-terminal residue" evidence="2">
    <location>
        <position position="389"/>
    </location>
</feature>
<name>A0A146JX64_9EUKA</name>
<sequence length="389" mass="44529">QPLPEELIQEMQREAEQFKLNIQFNQAKQAGRMESGQPLDETKLDLIKMPEVEEVEKVQEVEIRGEKGEKPEYENQNGDENLGKEQNEILNQGETANANSEQNGQNQKIFDTNNAIVEQNDFNQTQKIEANNADQKTETDQKISEKSKENPELSSSDAERDEIDNQRLAEDLISYKADEFNGQSEVAKQHSAFSLLDPHLDAPSFGEPIQFQRELRQIKSSIIMKPEQPPKKYRRPVTHVKPDYQRDQIKDQAGQKIKLQTKTEKEAQKGKDVVLVKKAEKLSKSGFDDVIKVSVGEVEVEKVVDGGNKDFERFRPFDQVQNTNHGKNEDIKPNNLATQEKEKEDVRILTTDGFDSEKEDVKEKIISNEIKNEQINAQQVFSAESDQFD</sequence>
<dbReference type="AlphaFoldDB" id="A0A146JX64"/>